<reference evidence="3 4" key="1">
    <citation type="journal article" date="2015" name="Genome Announc.">
        <title>Draft Genome of the Euendolithic (true boring) Cyanobacterium Mastigocoleus testarum strain BC008.</title>
        <authorList>
            <person name="Guida B.S."/>
            <person name="Garcia-Pichel F."/>
        </authorList>
    </citation>
    <scope>NUCLEOTIDE SEQUENCE [LARGE SCALE GENOMIC DNA]</scope>
    <source>
        <strain evidence="3 4">BC008</strain>
    </source>
</reference>
<feature type="transmembrane region" description="Helical" evidence="1">
    <location>
        <begin position="391"/>
        <end position="409"/>
    </location>
</feature>
<gene>
    <name evidence="3" type="ORF">BC008_18035</name>
</gene>
<evidence type="ECO:0000259" key="2">
    <source>
        <dbReference type="Pfam" id="PF12801"/>
    </source>
</evidence>
<feature type="transmembrane region" description="Helical" evidence="1">
    <location>
        <begin position="360"/>
        <end position="379"/>
    </location>
</feature>
<feature type="transmembrane region" description="Helical" evidence="1">
    <location>
        <begin position="12"/>
        <end position="30"/>
    </location>
</feature>
<keyword evidence="4" id="KW-1185">Reference proteome</keyword>
<feature type="transmembrane region" description="Helical" evidence="1">
    <location>
        <begin position="74"/>
        <end position="95"/>
    </location>
</feature>
<name>A0A0V7ZIZ6_9CYAN</name>
<dbReference type="EMBL" id="LMTZ01000120">
    <property type="protein sequence ID" value="KST64528.1"/>
    <property type="molecule type" value="Genomic_DNA"/>
</dbReference>
<evidence type="ECO:0000256" key="1">
    <source>
        <dbReference type="SAM" id="Phobius"/>
    </source>
</evidence>
<feature type="transmembrane region" description="Helical" evidence="1">
    <location>
        <begin position="319"/>
        <end position="340"/>
    </location>
</feature>
<feature type="transmembrane region" description="Helical" evidence="1">
    <location>
        <begin position="134"/>
        <end position="151"/>
    </location>
</feature>
<evidence type="ECO:0000313" key="3">
    <source>
        <dbReference type="EMBL" id="KST64528.1"/>
    </source>
</evidence>
<accession>A0A0V7ZIZ6</accession>
<feature type="transmembrane region" description="Helical" evidence="1">
    <location>
        <begin position="261"/>
        <end position="279"/>
    </location>
</feature>
<organism evidence="3 4">
    <name type="scientific">Mastigocoleus testarum BC008</name>
    <dbReference type="NCBI Taxonomy" id="371196"/>
    <lineage>
        <taxon>Bacteria</taxon>
        <taxon>Bacillati</taxon>
        <taxon>Cyanobacteriota</taxon>
        <taxon>Cyanophyceae</taxon>
        <taxon>Nostocales</taxon>
        <taxon>Hapalosiphonaceae</taxon>
        <taxon>Mastigocoleus</taxon>
    </lineage>
</organism>
<keyword evidence="1" id="KW-1133">Transmembrane helix</keyword>
<dbReference type="Pfam" id="PF12801">
    <property type="entry name" value="Fer4_5"/>
    <property type="match status" value="1"/>
</dbReference>
<keyword evidence="1" id="KW-0472">Membrane</keyword>
<dbReference type="InterPro" id="IPR017896">
    <property type="entry name" value="4Fe4S_Fe-S-bd"/>
</dbReference>
<proteinExistence type="predicted"/>
<dbReference type="OrthoDB" id="8360592at2"/>
<dbReference type="AlphaFoldDB" id="A0A0V7ZIZ6"/>
<comment type="caution">
    <text evidence="3">The sequence shown here is derived from an EMBL/GenBank/DDBJ whole genome shotgun (WGS) entry which is preliminary data.</text>
</comment>
<feature type="transmembrane region" description="Helical" evidence="1">
    <location>
        <begin position="157"/>
        <end position="177"/>
    </location>
</feature>
<keyword evidence="1" id="KW-0812">Transmembrane</keyword>
<dbReference type="Proteomes" id="UP000053372">
    <property type="component" value="Unassembled WGS sequence"/>
</dbReference>
<evidence type="ECO:0000313" key="4">
    <source>
        <dbReference type="Proteomes" id="UP000053372"/>
    </source>
</evidence>
<dbReference type="RefSeq" id="WP_058184184.1">
    <property type="nucleotide sequence ID" value="NZ_LMTZ01000120.1"/>
</dbReference>
<feature type="domain" description="4Fe-4S ferredoxin-type" evidence="2">
    <location>
        <begin position="166"/>
        <end position="196"/>
    </location>
</feature>
<protein>
    <recommendedName>
        <fullName evidence="2">4Fe-4S ferredoxin-type domain-containing protein</fullName>
    </recommendedName>
</protein>
<sequence length="541" mass="62466">MLSKVSEKKIHFVRWVLVTGWLLLILSLFYDPITQYLTDPNNSLSPFRDQQLSENPPINVLVQGNPLKQKPYPIGARIFWGMTVPSAIMIVLVFGHETWRRICPLYFLSQIPRALGLKPKLDVHKNNWLIRNHLYLQFTFLFIGLNFRILFTNSARIILGLFLLTTIFSAILVVFIYGGRTWCHYVCPFGLVQTVFTGPGGLLGSDAYTAPPRSITQSMCREVDKTTTKERSVCISCKANCIDIDAENSYWNDLKKPGRRFIQYGYLGLAIGYFVYYGLYAGDFNYYFSGAWTHEKNQLGTLWDPGFYILGQAINIPKIFAVPLTLGFFVIIVYFVARKLEKTYRAYLRRRHSNISSEQVLHKTLSISTFIAFNAFFIYGGRPEILRLPHWLQLVFNAFVVLVSTVWLAQTWGRSSEQYEKDALAYNLRRQLKKLPIDISSFLNNSSLDDLTSNELFVLNSVLPQFQRRDRLQIYKRILQEALIQGNITPADTFEVLKELRQQMDLNDDEHYFVLFDITGENPSAAYLRDSQSETIITFNP</sequence>